<proteinExistence type="predicted"/>
<evidence type="ECO:0000313" key="1">
    <source>
        <dbReference type="EMBL" id="OKA23579.1"/>
    </source>
</evidence>
<reference evidence="1 2" key="1">
    <citation type="submission" date="2016-11" db="EMBL/GenBank/DDBJ databases">
        <title>Draft genome of Pseudomonas versuta A4R1.12.</title>
        <authorList>
            <person name="See-Too W.-S."/>
        </authorList>
    </citation>
    <scope>NUCLEOTIDE SEQUENCE [LARGE SCALE GENOMIC DNA]</scope>
    <source>
        <strain evidence="1 2">A4R1.12</strain>
    </source>
</reference>
<dbReference type="InterPro" id="IPR046685">
    <property type="entry name" value="DUF6555"/>
</dbReference>
<dbReference type="AlphaFoldDB" id="A0A853ZQ73"/>
<evidence type="ECO:0000313" key="2">
    <source>
        <dbReference type="Proteomes" id="UP000185990"/>
    </source>
</evidence>
<sequence length="74" mass="8307">MNSAKLYVIEYTLHGTPKSFIIRLARMDNAVAWHWAGCDAGVVRIGRPGRENENKSSRLEVAKHGVADVKWRAT</sequence>
<comment type="caution">
    <text evidence="1">The sequence shown here is derived from an EMBL/GenBank/DDBJ whole genome shotgun (WGS) entry which is preliminary data.</text>
</comment>
<dbReference type="Pfam" id="PF20192">
    <property type="entry name" value="DUF6555"/>
    <property type="match status" value="1"/>
</dbReference>
<gene>
    <name evidence="1" type="ORF">BOH74_09750</name>
</gene>
<dbReference type="Proteomes" id="UP000185990">
    <property type="component" value="Unassembled WGS sequence"/>
</dbReference>
<organism evidence="1 2">
    <name type="scientific">Pseudomonas versuta</name>
    <dbReference type="NCBI Taxonomy" id="1788301"/>
    <lineage>
        <taxon>Bacteria</taxon>
        <taxon>Pseudomonadati</taxon>
        <taxon>Pseudomonadota</taxon>
        <taxon>Gammaproteobacteria</taxon>
        <taxon>Pseudomonadales</taxon>
        <taxon>Pseudomonadaceae</taxon>
        <taxon>Pseudomonas</taxon>
    </lineage>
</organism>
<protein>
    <submittedName>
        <fullName evidence="1">Uncharacterized protein</fullName>
    </submittedName>
</protein>
<dbReference type="RefSeq" id="WP_073509525.1">
    <property type="nucleotide sequence ID" value="NZ_MPJD01000018.1"/>
</dbReference>
<dbReference type="EMBL" id="MPJD01000018">
    <property type="protein sequence ID" value="OKA23579.1"/>
    <property type="molecule type" value="Genomic_DNA"/>
</dbReference>
<name>A0A853ZQ73_9PSED</name>
<accession>A0A853ZQ73</accession>